<evidence type="ECO:0000313" key="3">
    <source>
        <dbReference type="Proteomes" id="UP000309170"/>
    </source>
</evidence>
<dbReference type="InterPro" id="IPR025175">
    <property type="entry name" value="DUF3934"/>
</dbReference>
<dbReference type="Proteomes" id="UP000309170">
    <property type="component" value="Unassembled WGS sequence"/>
</dbReference>
<protein>
    <submittedName>
        <fullName evidence="2">DUF3934 domain-containing protein</fullName>
    </submittedName>
</protein>
<proteinExistence type="predicted"/>
<organism evidence="2 3">
    <name type="scientific">Peribacillus simplex</name>
    <dbReference type="NCBI Taxonomy" id="1478"/>
    <lineage>
        <taxon>Bacteria</taxon>
        <taxon>Bacillati</taxon>
        <taxon>Bacillota</taxon>
        <taxon>Bacilli</taxon>
        <taxon>Bacillales</taxon>
        <taxon>Bacillaceae</taxon>
        <taxon>Peribacillus</taxon>
    </lineage>
</organism>
<dbReference type="Pfam" id="PF13070">
    <property type="entry name" value="DUF3934"/>
    <property type="match status" value="1"/>
</dbReference>
<sequence length="63" mass="6520">MSKAKAKSGTGKGTGTGTGKKGWNRWKTSANKKKSAKPYVSKGVKHSNDSKASGHAAGDKTDK</sequence>
<gene>
    <name evidence="2" type="ORF">FC678_17990</name>
</gene>
<dbReference type="RefSeq" id="WP_137016732.1">
    <property type="nucleotide sequence ID" value="NZ_CP048038.1"/>
</dbReference>
<accession>A0A9X9ERE3</accession>
<reference evidence="2 3" key="1">
    <citation type="journal article" date="2019" name="Environ. Microbiol.">
        <title>An active ?-lactamase is a part of an orchestrated cell wall stress resistance network of Bacillus subtilis and related rhizosphere species.</title>
        <authorList>
            <person name="Bucher T."/>
            <person name="Keren-Paz A."/>
            <person name="Hausser J."/>
            <person name="Olender T."/>
            <person name="Cytryn E."/>
            <person name="Kolodkin-Gal I."/>
        </authorList>
    </citation>
    <scope>NUCLEOTIDE SEQUENCE [LARGE SCALE GENOMIC DNA]</scope>
    <source>
        <strain evidence="2 3">I4</strain>
    </source>
</reference>
<dbReference type="AlphaFoldDB" id="A0A9X9ERE3"/>
<evidence type="ECO:0000313" key="2">
    <source>
        <dbReference type="EMBL" id="TKH09221.1"/>
    </source>
</evidence>
<evidence type="ECO:0000256" key="1">
    <source>
        <dbReference type="SAM" id="MobiDB-lite"/>
    </source>
</evidence>
<feature type="region of interest" description="Disordered" evidence="1">
    <location>
        <begin position="1"/>
        <end position="63"/>
    </location>
</feature>
<comment type="caution">
    <text evidence="2">The sequence shown here is derived from an EMBL/GenBank/DDBJ whole genome shotgun (WGS) entry which is preliminary data.</text>
</comment>
<dbReference type="EMBL" id="SZNT01000290">
    <property type="protein sequence ID" value="TKH09221.1"/>
    <property type="molecule type" value="Genomic_DNA"/>
</dbReference>
<name>A0A9X9ERE3_9BACI</name>
<feature type="compositionally biased region" description="Gly residues" evidence="1">
    <location>
        <begin position="10"/>
        <end position="20"/>
    </location>
</feature>
<dbReference type="OrthoDB" id="2944031at2"/>